<accession>A0ABR8Q498</accession>
<evidence type="ECO:0000313" key="1">
    <source>
        <dbReference type="EMBL" id="MBD7915233.1"/>
    </source>
</evidence>
<sequence length="105" mass="12451">MIRDSFVIPMKKLGLKCFKELMEIDKDNRYLKAGKRNKYVYLIKSYSDIYYLKMPLDNGDILNVNLGGNYRKAINKSAKILEFYKKKDSIYKVYDCINIIFKKEG</sequence>
<dbReference type="RefSeq" id="WP_191749994.1">
    <property type="nucleotide sequence ID" value="NZ_JACSQZ010000027.1"/>
</dbReference>
<proteinExistence type="predicted"/>
<comment type="caution">
    <text evidence="1">The sequence shown here is derived from an EMBL/GenBank/DDBJ whole genome shotgun (WGS) entry which is preliminary data.</text>
</comment>
<keyword evidence="2" id="KW-1185">Reference proteome</keyword>
<protein>
    <submittedName>
        <fullName evidence="1">Uncharacterized protein</fullName>
    </submittedName>
</protein>
<evidence type="ECO:0000313" key="2">
    <source>
        <dbReference type="Proteomes" id="UP000640335"/>
    </source>
</evidence>
<reference evidence="1 2" key="1">
    <citation type="submission" date="2020-08" db="EMBL/GenBank/DDBJ databases">
        <title>A Genomic Blueprint of the Chicken Gut Microbiome.</title>
        <authorList>
            <person name="Gilroy R."/>
            <person name="Ravi A."/>
            <person name="Getino M."/>
            <person name="Pursley I."/>
            <person name="Horton D.L."/>
            <person name="Alikhan N.-F."/>
            <person name="Baker D."/>
            <person name="Gharbi K."/>
            <person name="Hall N."/>
            <person name="Watson M."/>
            <person name="Adriaenssens E.M."/>
            <person name="Foster-Nyarko E."/>
            <person name="Jarju S."/>
            <person name="Secka A."/>
            <person name="Antonio M."/>
            <person name="Oren A."/>
            <person name="Chaudhuri R."/>
            <person name="La Ragione R.M."/>
            <person name="Hildebrand F."/>
            <person name="Pallen M.J."/>
        </authorList>
    </citation>
    <scope>NUCLEOTIDE SEQUENCE [LARGE SCALE GENOMIC DNA]</scope>
    <source>
        <strain evidence="1 2">Sa3CUN1</strain>
    </source>
</reference>
<name>A0ABR8Q498_9CLOT</name>
<dbReference type="EMBL" id="JACSQZ010000027">
    <property type="protein sequence ID" value="MBD7915233.1"/>
    <property type="molecule type" value="Genomic_DNA"/>
</dbReference>
<gene>
    <name evidence="1" type="ORF">H9660_08745</name>
</gene>
<organism evidence="1 2">
    <name type="scientific">Clostridium gallinarum</name>
    <dbReference type="NCBI Taxonomy" id="2762246"/>
    <lineage>
        <taxon>Bacteria</taxon>
        <taxon>Bacillati</taxon>
        <taxon>Bacillota</taxon>
        <taxon>Clostridia</taxon>
        <taxon>Eubacteriales</taxon>
        <taxon>Clostridiaceae</taxon>
        <taxon>Clostridium</taxon>
    </lineage>
</organism>
<dbReference type="Proteomes" id="UP000640335">
    <property type="component" value="Unassembled WGS sequence"/>
</dbReference>